<keyword evidence="1" id="KW-0175">Coiled coil</keyword>
<dbReference type="Gene3D" id="1.20.1170.10">
    <property type="match status" value="1"/>
</dbReference>
<feature type="chain" id="PRO_5046408239" evidence="2">
    <location>
        <begin position="22"/>
        <end position="423"/>
    </location>
</feature>
<feature type="coiled-coil region" evidence="1">
    <location>
        <begin position="214"/>
        <end position="248"/>
    </location>
</feature>
<dbReference type="SUPFAM" id="SSF58100">
    <property type="entry name" value="Bacterial hemolysins"/>
    <property type="match status" value="1"/>
</dbReference>
<evidence type="ECO:0000313" key="4">
    <source>
        <dbReference type="Proteomes" id="UP001164746"/>
    </source>
</evidence>
<name>A0ABY7FGV4_MYAAR</name>
<keyword evidence="2" id="KW-0732">Signal</keyword>
<keyword evidence="4" id="KW-1185">Reference proteome</keyword>
<organism evidence="3 4">
    <name type="scientific">Mya arenaria</name>
    <name type="common">Soft-shell clam</name>
    <dbReference type="NCBI Taxonomy" id="6604"/>
    <lineage>
        <taxon>Eukaryota</taxon>
        <taxon>Metazoa</taxon>
        <taxon>Spiralia</taxon>
        <taxon>Lophotrochozoa</taxon>
        <taxon>Mollusca</taxon>
        <taxon>Bivalvia</taxon>
        <taxon>Autobranchia</taxon>
        <taxon>Heteroconchia</taxon>
        <taxon>Euheterodonta</taxon>
        <taxon>Imparidentia</taxon>
        <taxon>Neoheterodontei</taxon>
        <taxon>Myida</taxon>
        <taxon>Myoidea</taxon>
        <taxon>Myidae</taxon>
        <taxon>Mya</taxon>
    </lineage>
</organism>
<dbReference type="Proteomes" id="UP001164746">
    <property type="component" value="Chromosome 12"/>
</dbReference>
<evidence type="ECO:0000256" key="1">
    <source>
        <dbReference type="SAM" id="Coils"/>
    </source>
</evidence>
<evidence type="ECO:0000313" key="3">
    <source>
        <dbReference type="EMBL" id="WAR21400.1"/>
    </source>
</evidence>
<sequence length="423" mass="46274">MTLQLVPALAGMSALLSELQADQDVQFAVRQTVSRAQSCVSKYKDIMSNEGGRIITEKNLLVASSCPSDVRVQKLVTSMENATSSIVSIRDDVIRIQSSVHENIELCRERTQNHKQTIDRDTVKMETLATQILARLDASAENVERAARKKKKRGKFGAWLGGAGVLLAPFTGGASLALTVTGAATAAVNLNDAGGCRNIARDFRLHAEQRRIHAQNLRTKKAGLEAENSEAELEINAINSKIAQLEKASTSLHNMTTELSTFVLAINNTLNAFQSMETCFKETLLQTNSFTIIQNAFGRQPQRAAVMANTYLAKLKRHSPCLLKTNKYILRISNQRLDLNGRTRFIPPGDTSFPIGSLYEDDCVPLLAGTILQNWFAVATNGEKHAPHIWASLLPDCGPPVAIGVTNLWPSETRGKGPNMPQI</sequence>
<gene>
    <name evidence="3" type="ORF">MAR_015374</name>
</gene>
<reference evidence="3" key="1">
    <citation type="submission" date="2022-11" db="EMBL/GenBank/DDBJ databases">
        <title>Centuries of genome instability and evolution in soft-shell clam transmissible cancer (bioRxiv).</title>
        <authorList>
            <person name="Hart S.F.M."/>
            <person name="Yonemitsu M.A."/>
            <person name="Giersch R.M."/>
            <person name="Beal B.F."/>
            <person name="Arriagada G."/>
            <person name="Davis B.W."/>
            <person name="Ostrander E.A."/>
            <person name="Goff S.P."/>
            <person name="Metzger M.J."/>
        </authorList>
    </citation>
    <scope>NUCLEOTIDE SEQUENCE</scope>
    <source>
        <strain evidence="3">MELC-2E11</strain>
        <tissue evidence="3">Siphon/mantle</tissue>
    </source>
</reference>
<accession>A0ABY7FGV4</accession>
<protein>
    <submittedName>
        <fullName evidence="3">Uncharacterized protein</fullName>
    </submittedName>
</protein>
<feature type="signal peptide" evidence="2">
    <location>
        <begin position="1"/>
        <end position="21"/>
    </location>
</feature>
<dbReference type="EMBL" id="CP111023">
    <property type="protein sequence ID" value="WAR21400.1"/>
    <property type="molecule type" value="Genomic_DNA"/>
</dbReference>
<evidence type="ECO:0000256" key="2">
    <source>
        <dbReference type="SAM" id="SignalP"/>
    </source>
</evidence>
<proteinExistence type="predicted"/>